<dbReference type="EMBL" id="JBHRYN010000015">
    <property type="protein sequence ID" value="MFC3702663.1"/>
    <property type="molecule type" value="Genomic_DNA"/>
</dbReference>
<name>A0ABV7WVW0_9GAMM</name>
<evidence type="ECO:0000313" key="3">
    <source>
        <dbReference type="Proteomes" id="UP001595710"/>
    </source>
</evidence>
<protein>
    <submittedName>
        <fullName evidence="2">Polymer-forming cytoskeletal protein</fullName>
    </submittedName>
</protein>
<dbReference type="PANTHER" id="PTHR35024">
    <property type="entry name" value="HYPOTHETICAL CYTOSOLIC PROTEIN"/>
    <property type="match status" value="1"/>
</dbReference>
<gene>
    <name evidence="2" type="ORF">ACFOND_13545</name>
</gene>
<keyword evidence="3" id="KW-1185">Reference proteome</keyword>
<comment type="similarity">
    <text evidence="1">Belongs to the bactofilin family.</text>
</comment>
<proteinExistence type="inferred from homology"/>
<dbReference type="Proteomes" id="UP001595710">
    <property type="component" value="Unassembled WGS sequence"/>
</dbReference>
<organism evidence="2 3">
    <name type="scientific">Reinekea marina</name>
    <dbReference type="NCBI Taxonomy" id="1310421"/>
    <lineage>
        <taxon>Bacteria</taxon>
        <taxon>Pseudomonadati</taxon>
        <taxon>Pseudomonadota</taxon>
        <taxon>Gammaproteobacteria</taxon>
        <taxon>Oceanospirillales</taxon>
        <taxon>Saccharospirillaceae</taxon>
        <taxon>Reinekea</taxon>
    </lineage>
</organism>
<accession>A0ABV7WVW0</accession>
<comment type="caution">
    <text evidence="2">The sequence shown here is derived from an EMBL/GenBank/DDBJ whole genome shotgun (WGS) entry which is preliminary data.</text>
</comment>
<evidence type="ECO:0000313" key="2">
    <source>
        <dbReference type="EMBL" id="MFC3702663.1"/>
    </source>
</evidence>
<evidence type="ECO:0000256" key="1">
    <source>
        <dbReference type="ARBA" id="ARBA00044755"/>
    </source>
</evidence>
<dbReference type="Pfam" id="PF04519">
    <property type="entry name" value="Bactofilin"/>
    <property type="match status" value="1"/>
</dbReference>
<sequence>MKTMWGSEKNVGKNVTLITAKAEIQGDIRISEALQIEGAVKGNILADPDSSAEVTIGVKGIVEGEIRAPHVVINGEVKGDVYSSDHITLNKNALVTGDVHYVMMEMVMGAKVNGKLLHVAADKGKKGKADAKAVLAKPSNTETGVGATDTVK</sequence>
<dbReference type="InterPro" id="IPR007607">
    <property type="entry name" value="BacA/B"/>
</dbReference>
<dbReference type="RefSeq" id="WP_252729250.1">
    <property type="nucleotide sequence ID" value="NZ_JBHRYN010000015.1"/>
</dbReference>
<dbReference type="PANTHER" id="PTHR35024:SF4">
    <property type="entry name" value="POLYMER-FORMING CYTOSKELETAL PROTEIN"/>
    <property type="match status" value="1"/>
</dbReference>
<reference evidence="3" key="1">
    <citation type="journal article" date="2019" name="Int. J. Syst. Evol. Microbiol.">
        <title>The Global Catalogue of Microorganisms (GCM) 10K type strain sequencing project: providing services to taxonomists for standard genome sequencing and annotation.</title>
        <authorList>
            <consortium name="The Broad Institute Genomics Platform"/>
            <consortium name="The Broad Institute Genome Sequencing Center for Infectious Disease"/>
            <person name="Wu L."/>
            <person name="Ma J."/>
        </authorList>
    </citation>
    <scope>NUCLEOTIDE SEQUENCE [LARGE SCALE GENOMIC DNA]</scope>
    <source>
        <strain evidence="3">CECT 8288</strain>
    </source>
</reference>